<dbReference type="RefSeq" id="WP_204697850.1">
    <property type="nucleotide sequence ID" value="NZ_JAFBEC010000006.1"/>
</dbReference>
<evidence type="ECO:0000313" key="1">
    <source>
        <dbReference type="EMBL" id="MBM7633255.1"/>
    </source>
</evidence>
<evidence type="ECO:0008006" key="3">
    <source>
        <dbReference type="Google" id="ProtNLM"/>
    </source>
</evidence>
<comment type="caution">
    <text evidence="1">The sequence shown here is derived from an EMBL/GenBank/DDBJ whole genome shotgun (WGS) entry which is preliminary data.</text>
</comment>
<proteinExistence type="predicted"/>
<accession>A0ABS2PCV2</accession>
<dbReference type="SUPFAM" id="SSF51735">
    <property type="entry name" value="NAD(P)-binding Rossmann-fold domains"/>
    <property type="match status" value="1"/>
</dbReference>
<keyword evidence="2" id="KW-1185">Reference proteome</keyword>
<dbReference type="EMBL" id="JAFBEC010000006">
    <property type="protein sequence ID" value="MBM7633255.1"/>
    <property type="molecule type" value="Genomic_DNA"/>
</dbReference>
<gene>
    <name evidence="1" type="ORF">JOD17_002349</name>
</gene>
<dbReference type="InterPro" id="IPR036291">
    <property type="entry name" value="NAD(P)-bd_dom_sf"/>
</dbReference>
<reference evidence="1 2" key="1">
    <citation type="submission" date="2021-01" db="EMBL/GenBank/DDBJ databases">
        <title>Genomic Encyclopedia of Type Strains, Phase IV (KMG-IV): sequencing the most valuable type-strain genomes for metagenomic binning, comparative biology and taxonomic classification.</title>
        <authorList>
            <person name="Goeker M."/>
        </authorList>
    </citation>
    <scope>NUCLEOTIDE SEQUENCE [LARGE SCALE GENOMIC DNA]</scope>
    <source>
        <strain evidence="1 2">DSM 25540</strain>
    </source>
</reference>
<protein>
    <recommendedName>
        <fullName evidence="3">NAD(P)-binding domain-containing protein</fullName>
    </recommendedName>
</protein>
<name>A0ABS2PCV2_9BACL</name>
<dbReference type="Gene3D" id="3.40.50.720">
    <property type="entry name" value="NAD(P)-binding Rossmann-like Domain"/>
    <property type="match status" value="1"/>
</dbReference>
<organism evidence="1 2">
    <name type="scientific">Geomicrobium sediminis</name>
    <dbReference type="NCBI Taxonomy" id="1347788"/>
    <lineage>
        <taxon>Bacteria</taxon>
        <taxon>Bacillati</taxon>
        <taxon>Bacillota</taxon>
        <taxon>Bacilli</taxon>
        <taxon>Bacillales</taxon>
        <taxon>Geomicrobium</taxon>
    </lineage>
</organism>
<sequence length="365" mass="41428">MKEKTVAIIGGTDATTYDLLNCVQKSGKAIVVSERITDEEDGEGIIWRKTNLFSLTEMKRALEGVDVVVYVTQRVRPTARLTQAKNQDLNTVLADNVAQSATLNGVHQIICVSGEGQGHEFEHVLASYGIGVTTIQVGWLVGAKKRAYPSHEELGYKEVMIETNLSKSARHFKKMWVRVTTNTPSASPESMINTVVHSLLSQPRLLKHILDLATKKQVPKQASTYQKSDVCSIQRIQLPRHHDAAWVANRYFDWLEEVGYPFLKTTTSDDKETTIYLLHIPVLRLMHSPEHSHDGRMVFRISGGLFAKKQSKGYLEFRQVIDDQTCIIAIQEYEPSLPWFLYVRTQAIVHEVIMALFRMHVRKQK</sequence>
<dbReference type="Proteomes" id="UP000741863">
    <property type="component" value="Unassembled WGS sequence"/>
</dbReference>
<evidence type="ECO:0000313" key="2">
    <source>
        <dbReference type="Proteomes" id="UP000741863"/>
    </source>
</evidence>